<evidence type="ECO:0000259" key="2">
    <source>
        <dbReference type="Pfam" id="PF24764"/>
    </source>
</evidence>
<organism evidence="4">
    <name type="scientific">Serpula lacrymans var. lacrymans (strain S7.3)</name>
    <name type="common">Dry rot fungus</name>
    <dbReference type="NCBI Taxonomy" id="936435"/>
    <lineage>
        <taxon>Eukaryota</taxon>
        <taxon>Fungi</taxon>
        <taxon>Dikarya</taxon>
        <taxon>Basidiomycota</taxon>
        <taxon>Agaricomycotina</taxon>
        <taxon>Agaricomycetes</taxon>
        <taxon>Agaricomycetidae</taxon>
        <taxon>Boletales</taxon>
        <taxon>Coniophorineae</taxon>
        <taxon>Serpulaceae</taxon>
        <taxon>Serpula</taxon>
    </lineage>
</organism>
<dbReference type="Proteomes" id="UP000008063">
    <property type="component" value="Unassembled WGS sequence"/>
</dbReference>
<protein>
    <recommendedName>
        <fullName evidence="2">Integrase core domain-containing protein</fullName>
    </recommendedName>
</protein>
<dbReference type="PANTHER" id="PTHR46177:SF1">
    <property type="entry name" value="INTEGRASE CATALYTIC DOMAIN-CONTAINING PROTEIN"/>
    <property type="match status" value="1"/>
</dbReference>
<feature type="compositionally biased region" description="Polar residues" evidence="1">
    <location>
        <begin position="434"/>
        <end position="443"/>
    </location>
</feature>
<dbReference type="AlphaFoldDB" id="F8PIK2"/>
<reference evidence="4" key="1">
    <citation type="journal article" date="2011" name="Science">
        <title>The plant cell wall-decomposing machinery underlies the functional diversity of forest fungi.</title>
        <authorList>
            <person name="Eastwood D.C."/>
            <person name="Floudas D."/>
            <person name="Binder M."/>
            <person name="Majcherczyk A."/>
            <person name="Schneider P."/>
            <person name="Aerts A."/>
            <person name="Asiegbu F.O."/>
            <person name="Baker S.E."/>
            <person name="Barry K."/>
            <person name="Bendiksby M."/>
            <person name="Blumentritt M."/>
            <person name="Coutinho P.M."/>
            <person name="Cullen D."/>
            <person name="de Vries R.P."/>
            <person name="Gathman A."/>
            <person name="Goodell B."/>
            <person name="Henrissat B."/>
            <person name="Ihrmark K."/>
            <person name="Kauserud H."/>
            <person name="Kohler A."/>
            <person name="LaButti K."/>
            <person name="Lapidus A."/>
            <person name="Lavin J.L."/>
            <person name="Lee Y.-H."/>
            <person name="Lindquist E."/>
            <person name="Lilly W."/>
            <person name="Lucas S."/>
            <person name="Morin E."/>
            <person name="Murat C."/>
            <person name="Oguiza J.A."/>
            <person name="Park J."/>
            <person name="Pisabarro A.G."/>
            <person name="Riley R."/>
            <person name="Rosling A."/>
            <person name="Salamov A."/>
            <person name="Schmidt O."/>
            <person name="Schmutz J."/>
            <person name="Skrede I."/>
            <person name="Stenlid J."/>
            <person name="Wiebenga A."/>
            <person name="Xie X."/>
            <person name="Kuees U."/>
            <person name="Hibbett D.S."/>
            <person name="Hoffmeister D."/>
            <person name="Hoegberg N."/>
            <person name="Martin F."/>
            <person name="Grigoriev I.V."/>
            <person name="Watkinson S.C."/>
        </authorList>
    </citation>
    <scope>NUCLEOTIDE SEQUENCE [LARGE SCALE GENOMIC DNA]</scope>
    <source>
        <strain evidence="4">strain S7.3</strain>
    </source>
</reference>
<dbReference type="STRING" id="936435.F8PIK2"/>
<feature type="region of interest" description="Disordered" evidence="1">
    <location>
        <begin position="433"/>
        <end position="475"/>
    </location>
</feature>
<sequence>PDGTVRPLIEQYVSARYSNQEIVNRLKKHYDTDQFQLSLALLKKKCMQWGLKSARGQAHTLESIGPAIERIRTRFPVQGSHDMKKTLLQEEKIMVPRQLILEYMNTHHRQEVIARRSRRLKRSYYWTAGVNNLWSFDQHNKWQRFQLFLHVGLEPFSGQVLWLKVWWTNRNPRLICGWYCDTVPKLGGMPLVTQSDPGSENNGIANGHTLLRHLQDPSLERTLQHKFKGSHRNIKPEIFWNQLRRRWSPGFERLLDYGLNEGLYNPDNPLQRLTFHYVFIPWLQDELHLFVDRFNHTLPRHNRNKILPHERPADIFEQPENFESQDFSVKVHLPSLDKVRNTYAPPDHPVFELVPPAFAQQASAFISSIGSPIVTQDNAWDVYLNLLAHLTEIQNNELQQAVMDQPALPDEGFVGSEFMPLMDLPVYKPLPTYTRGSSSANEFSSDDDESDYMHEWTDSDSNGSGQADVDNGAQA</sequence>
<dbReference type="InParanoid" id="F8PIK2"/>
<dbReference type="InterPro" id="IPR058913">
    <property type="entry name" value="Integrase_dom_put"/>
</dbReference>
<gene>
    <name evidence="3" type="ORF">SERLA73DRAFT_46767</name>
</gene>
<evidence type="ECO:0000256" key="1">
    <source>
        <dbReference type="SAM" id="MobiDB-lite"/>
    </source>
</evidence>
<accession>F8PIK2</accession>
<feature type="domain" description="Integrase core" evidence="2">
    <location>
        <begin position="126"/>
        <end position="305"/>
    </location>
</feature>
<dbReference type="EMBL" id="GL945475">
    <property type="protein sequence ID" value="EGO03373.1"/>
    <property type="molecule type" value="Genomic_DNA"/>
</dbReference>
<feature type="non-terminal residue" evidence="3">
    <location>
        <position position="1"/>
    </location>
</feature>
<evidence type="ECO:0000313" key="3">
    <source>
        <dbReference type="EMBL" id="EGO03373.1"/>
    </source>
</evidence>
<proteinExistence type="predicted"/>
<dbReference type="HOGENOM" id="CLU_038374_0_1_1"/>
<dbReference type="eggNOG" id="ENOG502QUY7">
    <property type="taxonomic scope" value="Eukaryota"/>
</dbReference>
<name>F8PIK2_SERL3</name>
<evidence type="ECO:0000313" key="4">
    <source>
        <dbReference type="Proteomes" id="UP000008063"/>
    </source>
</evidence>
<dbReference type="PANTHER" id="PTHR46177">
    <property type="entry name" value="INTEGRASE CATALYTIC DOMAIN-CONTAINING PROTEIN"/>
    <property type="match status" value="1"/>
</dbReference>
<keyword evidence="4" id="KW-1185">Reference proteome</keyword>
<dbReference type="Pfam" id="PF24764">
    <property type="entry name" value="rva_4"/>
    <property type="match status" value="1"/>
</dbReference>
<dbReference type="OrthoDB" id="5946233at2759"/>
<dbReference type="OMA" id="VIWLHAY"/>